<proteinExistence type="predicted"/>
<keyword evidence="2" id="KW-1185">Reference proteome</keyword>
<comment type="caution">
    <text evidence="1">The sequence shown here is derived from an EMBL/GenBank/DDBJ whole genome shotgun (WGS) entry which is preliminary data.</text>
</comment>
<dbReference type="AlphaFoldDB" id="A0A0V1BRH1"/>
<accession>A0A0V1BRH1</accession>
<dbReference type="InParanoid" id="A0A0V1BRH1"/>
<protein>
    <submittedName>
        <fullName evidence="1">Uncharacterized protein</fullName>
    </submittedName>
</protein>
<organism evidence="1 2">
    <name type="scientific">Trichinella spiralis</name>
    <name type="common">Trichina worm</name>
    <dbReference type="NCBI Taxonomy" id="6334"/>
    <lineage>
        <taxon>Eukaryota</taxon>
        <taxon>Metazoa</taxon>
        <taxon>Ecdysozoa</taxon>
        <taxon>Nematoda</taxon>
        <taxon>Enoplea</taxon>
        <taxon>Dorylaimia</taxon>
        <taxon>Trichinellida</taxon>
        <taxon>Trichinellidae</taxon>
        <taxon>Trichinella</taxon>
    </lineage>
</organism>
<sequence length="81" mass="9400">MNSALKLLTIRLSSSLQEREFAIEGPQLFTFKFYHNCNISSIEKAVTVIKRSKKKVSQGKIVAFCQWNLRFKFKCVKCILL</sequence>
<dbReference type="EMBL" id="JYDH01000018">
    <property type="protein sequence ID" value="KRY39549.1"/>
    <property type="molecule type" value="Genomic_DNA"/>
</dbReference>
<dbReference type="Proteomes" id="UP000054776">
    <property type="component" value="Unassembled WGS sequence"/>
</dbReference>
<gene>
    <name evidence="1" type="ORF">T01_9763</name>
</gene>
<evidence type="ECO:0000313" key="1">
    <source>
        <dbReference type="EMBL" id="KRY39549.1"/>
    </source>
</evidence>
<reference evidence="1 2" key="1">
    <citation type="submission" date="2015-01" db="EMBL/GenBank/DDBJ databases">
        <title>Evolution of Trichinella species and genotypes.</title>
        <authorList>
            <person name="Korhonen P.K."/>
            <person name="Edoardo P."/>
            <person name="Giuseppe L.R."/>
            <person name="Gasser R.B."/>
        </authorList>
    </citation>
    <scope>NUCLEOTIDE SEQUENCE [LARGE SCALE GENOMIC DNA]</scope>
    <source>
        <strain evidence="1">ISS3</strain>
    </source>
</reference>
<name>A0A0V1BRH1_TRISP</name>
<evidence type="ECO:0000313" key="2">
    <source>
        <dbReference type="Proteomes" id="UP000054776"/>
    </source>
</evidence>